<dbReference type="InterPro" id="IPR011009">
    <property type="entry name" value="Kinase-like_dom_sf"/>
</dbReference>
<dbReference type="SUPFAM" id="SSF56112">
    <property type="entry name" value="Protein kinase-like (PK-like)"/>
    <property type="match status" value="1"/>
</dbReference>
<comment type="similarity">
    <text evidence="9">Belongs to the protein kinase superfamily. Tyr protein kinase family.</text>
</comment>
<dbReference type="Gene3D" id="1.10.510.10">
    <property type="entry name" value="Transferase(Phosphotransferase) domain 1"/>
    <property type="match status" value="1"/>
</dbReference>
<evidence type="ECO:0000256" key="1">
    <source>
        <dbReference type="ARBA" id="ARBA00022679"/>
    </source>
</evidence>
<comment type="caution">
    <text evidence="12">The sequence shown here is derived from an EMBL/GenBank/DDBJ whole genome shotgun (WGS) entry which is preliminary data.</text>
</comment>
<reference evidence="12 13" key="1">
    <citation type="submission" date="2019-09" db="EMBL/GenBank/DDBJ databases">
        <title>Bird 10,000 Genomes (B10K) Project - Family phase.</title>
        <authorList>
            <person name="Zhang G."/>
        </authorList>
    </citation>
    <scope>NUCLEOTIDE SEQUENCE [LARGE SCALE GENOMIC DNA]</scope>
    <source>
        <strain evidence="12">B10K-DU-001-53</strain>
        <tissue evidence="12">Muscle</tissue>
    </source>
</reference>
<dbReference type="GO" id="GO:0004715">
    <property type="term" value="F:non-membrane spanning protein tyrosine kinase activity"/>
    <property type="evidence" value="ECO:0007669"/>
    <property type="project" value="UniProtKB-EC"/>
</dbReference>
<feature type="non-terminal residue" evidence="12">
    <location>
        <position position="1"/>
    </location>
</feature>
<feature type="domain" description="SH2" evidence="10">
    <location>
        <begin position="1"/>
        <end position="68"/>
    </location>
</feature>
<gene>
    <name evidence="12" type="primary">Syk</name>
    <name evidence="12" type="ORF">ODOGUJ_R08636</name>
</gene>
<sequence>YRIRERDSNGSYALCLLNDGKVLHYRIDRDKTGKLSIPDGKRFDTLWQLVEHYSYKPDGLLRVLSIPCPRHGSENGKLFLLFWNVYIDHIKCIWARGGIISRLKSYTFPKAGSKKVPHTVFLGYRLSDQREALPMDTEVYESPYADPDEIKPKNVTLDRKLLTLEEGELGSGNFGTVKKGFYKMKKGAKPVAVKILKNESNDPAIKDELLREANVMQQLDNPYIVRMIGICEAEAWMLVMEMAELGPLNKFLQKNRHVTEKNITELVHQVSMGMKYLEENNFVHRDLAARNVLLVTQHYAKISDFGLSKALSADENYYKAQSHGKWPVKWYAPECMNFYKFSSKSDVWSFGVLMWEAFSYGQKPYKGMKGGEVAQMIERGERMECPEACPVEVYDLMKSCWTY</sequence>
<dbReference type="SMART" id="SM00219">
    <property type="entry name" value="TyrKc"/>
    <property type="match status" value="1"/>
</dbReference>
<evidence type="ECO:0000256" key="4">
    <source>
        <dbReference type="ARBA" id="ARBA00022840"/>
    </source>
</evidence>
<evidence type="ECO:0000256" key="8">
    <source>
        <dbReference type="PROSITE-ProRule" id="PRU10141"/>
    </source>
</evidence>
<proteinExistence type="inferred from homology"/>
<dbReference type="PROSITE" id="PS50011">
    <property type="entry name" value="PROTEIN_KINASE_DOM"/>
    <property type="match status" value="1"/>
</dbReference>
<dbReference type="PANTHER" id="PTHR24418">
    <property type="entry name" value="TYROSINE-PROTEIN KINASE"/>
    <property type="match status" value="1"/>
</dbReference>
<dbReference type="EMBL" id="VXAB01000462">
    <property type="protein sequence ID" value="NXJ03624.1"/>
    <property type="molecule type" value="Genomic_DNA"/>
</dbReference>
<evidence type="ECO:0000256" key="3">
    <source>
        <dbReference type="ARBA" id="ARBA00022777"/>
    </source>
</evidence>
<evidence type="ECO:0000256" key="6">
    <source>
        <dbReference type="ARBA" id="ARBA00051245"/>
    </source>
</evidence>
<evidence type="ECO:0000259" key="10">
    <source>
        <dbReference type="PROSITE" id="PS50001"/>
    </source>
</evidence>
<dbReference type="PRINTS" id="PR00109">
    <property type="entry name" value="TYRKINASE"/>
</dbReference>
<dbReference type="Pfam" id="PF07714">
    <property type="entry name" value="PK_Tyr_Ser-Thr"/>
    <property type="match status" value="1"/>
</dbReference>
<keyword evidence="1 9" id="KW-0808">Transferase</keyword>
<protein>
    <recommendedName>
        <fullName evidence="9">Tyrosine-protein kinase</fullName>
        <ecNumber evidence="9">2.7.10.2</ecNumber>
    </recommendedName>
</protein>
<evidence type="ECO:0000259" key="11">
    <source>
        <dbReference type="PROSITE" id="PS50011"/>
    </source>
</evidence>
<evidence type="ECO:0000313" key="12">
    <source>
        <dbReference type="EMBL" id="NXJ03624.1"/>
    </source>
</evidence>
<evidence type="ECO:0000313" key="13">
    <source>
        <dbReference type="Proteomes" id="UP000522663"/>
    </source>
</evidence>
<dbReference type="Gene3D" id="3.30.505.10">
    <property type="entry name" value="SH2 domain"/>
    <property type="match status" value="1"/>
</dbReference>
<dbReference type="FunFam" id="3.30.200.20:FF:000185">
    <property type="entry name" value="Tyrosine-protein kinase"/>
    <property type="match status" value="1"/>
</dbReference>
<dbReference type="InterPro" id="IPR020635">
    <property type="entry name" value="Tyr_kinase_cat_dom"/>
</dbReference>
<dbReference type="GO" id="GO:0005524">
    <property type="term" value="F:ATP binding"/>
    <property type="evidence" value="ECO:0007669"/>
    <property type="project" value="UniProtKB-UniRule"/>
</dbReference>
<dbReference type="EC" id="2.7.10.2" evidence="9"/>
<dbReference type="InterPro" id="IPR017441">
    <property type="entry name" value="Protein_kinase_ATP_BS"/>
</dbReference>
<dbReference type="Gene3D" id="3.30.200.20">
    <property type="entry name" value="Phosphorylase Kinase, domain 1"/>
    <property type="match status" value="1"/>
</dbReference>
<evidence type="ECO:0000256" key="2">
    <source>
        <dbReference type="ARBA" id="ARBA00022741"/>
    </source>
</evidence>
<dbReference type="FunFam" id="1.10.510.10:FF:000216">
    <property type="entry name" value="Tyrosine-protein kinase SYK"/>
    <property type="match status" value="1"/>
</dbReference>
<dbReference type="SMART" id="SM00252">
    <property type="entry name" value="SH2"/>
    <property type="match status" value="1"/>
</dbReference>
<accession>A0A7K9Y373</accession>
<evidence type="ECO:0000256" key="7">
    <source>
        <dbReference type="PROSITE-ProRule" id="PRU00191"/>
    </source>
</evidence>
<dbReference type="PROSITE" id="PS00107">
    <property type="entry name" value="PROTEIN_KINASE_ATP"/>
    <property type="match status" value="1"/>
</dbReference>
<dbReference type="InterPro" id="IPR050198">
    <property type="entry name" value="Non-receptor_tyrosine_kinases"/>
</dbReference>
<feature type="binding site" evidence="8">
    <location>
        <position position="194"/>
    </location>
    <ligand>
        <name>ATP</name>
        <dbReference type="ChEBI" id="CHEBI:30616"/>
    </ligand>
</feature>
<keyword evidence="7" id="KW-0727">SH2 domain</keyword>
<dbReference type="Pfam" id="PF00017">
    <property type="entry name" value="SH2"/>
    <property type="match status" value="1"/>
</dbReference>
<keyword evidence="4 8" id="KW-0067">ATP-binding</keyword>
<keyword evidence="3 9" id="KW-0418">Kinase</keyword>
<dbReference type="PROSITE" id="PS00109">
    <property type="entry name" value="PROTEIN_KINASE_TYR"/>
    <property type="match status" value="1"/>
</dbReference>
<dbReference type="PROSITE" id="PS50001">
    <property type="entry name" value="SH2"/>
    <property type="match status" value="1"/>
</dbReference>
<dbReference type="InterPro" id="IPR000719">
    <property type="entry name" value="Prot_kinase_dom"/>
</dbReference>
<dbReference type="InterPro" id="IPR036860">
    <property type="entry name" value="SH2_dom_sf"/>
</dbReference>
<keyword evidence="13" id="KW-1185">Reference proteome</keyword>
<dbReference type="InterPro" id="IPR008266">
    <property type="entry name" value="Tyr_kinase_AS"/>
</dbReference>
<dbReference type="InterPro" id="IPR000980">
    <property type="entry name" value="SH2"/>
</dbReference>
<feature type="domain" description="Protein kinase" evidence="11">
    <location>
        <begin position="163"/>
        <end position="403"/>
    </location>
</feature>
<name>A0A7K9Y373_9GALL</name>
<feature type="non-terminal residue" evidence="12">
    <location>
        <position position="403"/>
    </location>
</feature>
<organism evidence="12 13">
    <name type="scientific">Odontophorus gujanensis</name>
    <name type="common">marbled wood quail</name>
    <dbReference type="NCBI Taxonomy" id="886794"/>
    <lineage>
        <taxon>Eukaryota</taxon>
        <taxon>Metazoa</taxon>
        <taxon>Chordata</taxon>
        <taxon>Craniata</taxon>
        <taxon>Vertebrata</taxon>
        <taxon>Euteleostomi</taxon>
        <taxon>Archelosauria</taxon>
        <taxon>Archosauria</taxon>
        <taxon>Dinosauria</taxon>
        <taxon>Saurischia</taxon>
        <taxon>Theropoda</taxon>
        <taxon>Coelurosauria</taxon>
        <taxon>Aves</taxon>
        <taxon>Neognathae</taxon>
        <taxon>Galloanserae</taxon>
        <taxon>Galliformes</taxon>
        <taxon>Odontophoridae</taxon>
        <taxon>Odontophorus</taxon>
    </lineage>
</organism>
<keyword evidence="2 8" id="KW-0547">Nucleotide-binding</keyword>
<dbReference type="Proteomes" id="UP000522663">
    <property type="component" value="Unassembled WGS sequence"/>
</dbReference>
<dbReference type="SUPFAM" id="SSF55550">
    <property type="entry name" value="SH2 domain"/>
    <property type="match status" value="1"/>
</dbReference>
<comment type="catalytic activity">
    <reaction evidence="6 9">
        <text>L-tyrosyl-[protein] + ATP = O-phospho-L-tyrosyl-[protein] + ADP + H(+)</text>
        <dbReference type="Rhea" id="RHEA:10596"/>
        <dbReference type="Rhea" id="RHEA-COMP:10136"/>
        <dbReference type="Rhea" id="RHEA-COMP:20101"/>
        <dbReference type="ChEBI" id="CHEBI:15378"/>
        <dbReference type="ChEBI" id="CHEBI:30616"/>
        <dbReference type="ChEBI" id="CHEBI:46858"/>
        <dbReference type="ChEBI" id="CHEBI:61978"/>
        <dbReference type="ChEBI" id="CHEBI:456216"/>
        <dbReference type="EC" id="2.7.10.2"/>
    </reaction>
</comment>
<evidence type="ECO:0000256" key="9">
    <source>
        <dbReference type="RuleBase" id="RU362096"/>
    </source>
</evidence>
<dbReference type="InterPro" id="IPR001245">
    <property type="entry name" value="Ser-Thr/Tyr_kinase_cat_dom"/>
</dbReference>
<evidence type="ECO:0000256" key="5">
    <source>
        <dbReference type="ARBA" id="ARBA00023137"/>
    </source>
</evidence>
<keyword evidence="5 9" id="KW-0829">Tyrosine-protein kinase</keyword>
<dbReference type="AlphaFoldDB" id="A0A7K9Y373"/>
<dbReference type="OrthoDB" id="535945at2759"/>